<sequence>MLRSLVPAVLVLLTGPAAAHAALADRYVPFYDAADGVRAGRDEVRFDAKAAALYRRTLAGRRVTVRCQTVPARTSTSAAPPGR</sequence>
<evidence type="ECO:0000313" key="2">
    <source>
        <dbReference type="EMBL" id="MDA0137439.1"/>
    </source>
</evidence>
<feature type="chain" id="PRO_5046075552" evidence="1">
    <location>
        <begin position="22"/>
        <end position="83"/>
    </location>
</feature>
<name>A0ABT4RFX5_9ACTN</name>
<dbReference type="Proteomes" id="UP001147700">
    <property type="component" value="Unassembled WGS sequence"/>
</dbReference>
<evidence type="ECO:0000256" key="1">
    <source>
        <dbReference type="SAM" id="SignalP"/>
    </source>
</evidence>
<feature type="signal peptide" evidence="1">
    <location>
        <begin position="1"/>
        <end position="21"/>
    </location>
</feature>
<reference evidence="2" key="1">
    <citation type="submission" date="2022-10" db="EMBL/GenBank/DDBJ databases">
        <title>The WGS of Solirubrobacter sp. CPCC 204708.</title>
        <authorList>
            <person name="Jiang Z."/>
        </authorList>
    </citation>
    <scope>NUCLEOTIDE SEQUENCE</scope>
    <source>
        <strain evidence="2">CPCC 204708</strain>
    </source>
</reference>
<evidence type="ECO:0000313" key="3">
    <source>
        <dbReference type="Proteomes" id="UP001147700"/>
    </source>
</evidence>
<organism evidence="2 3">
    <name type="scientific">Solirubrobacter deserti</name>
    <dbReference type="NCBI Taxonomy" id="2282478"/>
    <lineage>
        <taxon>Bacteria</taxon>
        <taxon>Bacillati</taxon>
        <taxon>Actinomycetota</taxon>
        <taxon>Thermoleophilia</taxon>
        <taxon>Solirubrobacterales</taxon>
        <taxon>Solirubrobacteraceae</taxon>
        <taxon>Solirubrobacter</taxon>
    </lineage>
</organism>
<dbReference type="RefSeq" id="WP_202955767.1">
    <property type="nucleotide sequence ID" value="NZ_JAPCID010000009.1"/>
</dbReference>
<comment type="caution">
    <text evidence="2">The sequence shown here is derived from an EMBL/GenBank/DDBJ whole genome shotgun (WGS) entry which is preliminary data.</text>
</comment>
<protein>
    <submittedName>
        <fullName evidence="2">Uncharacterized protein</fullName>
    </submittedName>
</protein>
<keyword evidence="3" id="KW-1185">Reference proteome</keyword>
<proteinExistence type="predicted"/>
<gene>
    <name evidence="2" type="ORF">OJ962_08035</name>
</gene>
<keyword evidence="1" id="KW-0732">Signal</keyword>
<dbReference type="EMBL" id="JAPCID010000009">
    <property type="protein sequence ID" value="MDA0137439.1"/>
    <property type="molecule type" value="Genomic_DNA"/>
</dbReference>
<accession>A0ABT4RFX5</accession>